<dbReference type="EMBL" id="NWUF01000015">
    <property type="protein sequence ID" value="PCE41365.1"/>
    <property type="molecule type" value="Genomic_DNA"/>
</dbReference>
<comment type="caution">
    <text evidence="3">The sequence shown here is derived from an EMBL/GenBank/DDBJ whole genome shotgun (WGS) entry which is preliminary data.</text>
</comment>
<proteinExistence type="predicted"/>
<evidence type="ECO:0000256" key="2">
    <source>
        <dbReference type="SAM" id="Phobius"/>
    </source>
</evidence>
<reference evidence="3 4" key="1">
    <citation type="submission" date="2017-09" db="EMBL/GenBank/DDBJ databases">
        <title>The Catabolism of 3,6-Dichlorosalicylic acid is Initiated by the Cytochrome P450 Monooxygenase DsmABC in Rhizorhabdus dicambivorans Ndbn-20.</title>
        <authorList>
            <person name="Na L."/>
        </authorList>
    </citation>
    <scope>NUCLEOTIDE SEQUENCE [LARGE SCALE GENOMIC DNA]</scope>
    <source>
        <strain evidence="3 4">Ndbn-20m</strain>
    </source>
</reference>
<evidence type="ECO:0000313" key="4">
    <source>
        <dbReference type="Proteomes" id="UP000218934"/>
    </source>
</evidence>
<gene>
    <name evidence="3" type="ORF">COO09_14925</name>
</gene>
<evidence type="ECO:0000256" key="1">
    <source>
        <dbReference type="SAM" id="MobiDB-lite"/>
    </source>
</evidence>
<dbReference type="KEGG" id="rdi:CMV14_03455"/>
<feature type="transmembrane region" description="Helical" evidence="2">
    <location>
        <begin position="53"/>
        <end position="80"/>
    </location>
</feature>
<name>A0A2A4FRI7_9SPHN</name>
<keyword evidence="4" id="KW-1185">Reference proteome</keyword>
<feature type="region of interest" description="Disordered" evidence="1">
    <location>
        <begin position="84"/>
        <end position="106"/>
    </location>
</feature>
<keyword evidence="2" id="KW-1133">Transmembrane helix</keyword>
<feature type="compositionally biased region" description="Basic and acidic residues" evidence="1">
    <location>
        <begin position="86"/>
        <end position="106"/>
    </location>
</feature>
<protein>
    <submittedName>
        <fullName evidence="3">Uncharacterized protein</fullName>
    </submittedName>
</protein>
<keyword evidence="2" id="KW-0472">Membrane</keyword>
<dbReference type="AlphaFoldDB" id="A0A2A4FRI7"/>
<sequence length="106" mass="11430">MEAMTNSRNRLSDPVSAARAWARFRWIMRWVIATAMFSVAAALAYLWADGSPLTVAVVVATSAGVSLSVLLAGALMALIFMSSGSGHDEDVGRSSEDLGDRWDRRP</sequence>
<organism evidence="3 4">
    <name type="scientific">Rhizorhabdus dicambivorans</name>
    <dbReference type="NCBI Taxonomy" id="1850238"/>
    <lineage>
        <taxon>Bacteria</taxon>
        <taxon>Pseudomonadati</taxon>
        <taxon>Pseudomonadota</taxon>
        <taxon>Alphaproteobacteria</taxon>
        <taxon>Sphingomonadales</taxon>
        <taxon>Sphingomonadaceae</taxon>
        <taxon>Rhizorhabdus</taxon>
    </lineage>
</organism>
<dbReference type="OrthoDB" id="7391705at2"/>
<keyword evidence="2" id="KW-0812">Transmembrane</keyword>
<dbReference type="Proteomes" id="UP000218934">
    <property type="component" value="Unassembled WGS sequence"/>
</dbReference>
<feature type="transmembrane region" description="Helical" evidence="2">
    <location>
        <begin position="26"/>
        <end position="47"/>
    </location>
</feature>
<evidence type="ECO:0000313" key="3">
    <source>
        <dbReference type="EMBL" id="PCE41365.1"/>
    </source>
</evidence>
<accession>A0A2A4FRI7</accession>